<evidence type="ECO:0000256" key="1">
    <source>
        <dbReference type="SAM" id="Phobius"/>
    </source>
</evidence>
<organism evidence="2 3">
    <name type="scientific">Treponema peruense</name>
    <dbReference type="NCBI Taxonomy" id="2787628"/>
    <lineage>
        <taxon>Bacteria</taxon>
        <taxon>Pseudomonadati</taxon>
        <taxon>Spirochaetota</taxon>
        <taxon>Spirochaetia</taxon>
        <taxon>Spirochaetales</taxon>
        <taxon>Treponemataceae</taxon>
        <taxon>Treponema</taxon>
    </lineage>
</organism>
<name>A0A7T3RDK8_9SPIR</name>
<keyword evidence="1" id="KW-0472">Membrane</keyword>
<evidence type="ECO:0000313" key="2">
    <source>
        <dbReference type="EMBL" id="QQA01186.1"/>
    </source>
</evidence>
<dbReference type="AlphaFoldDB" id="A0A7T3RDK8"/>
<accession>A0A7T3RDK8</accession>
<sequence length="86" mass="9839">MKKILKLFDESKTLQIILDKCIIGIFILLAAFIININLENAKTKNKIAELSVSRFINATNDIWKKIDEVEMLSSEICSDAFVYTLE</sequence>
<proteinExistence type="predicted"/>
<reference evidence="2 3" key="1">
    <citation type="submission" date="2020-11" db="EMBL/GenBank/DDBJ databases">
        <title>Treponema Peruensis nv. sp., first commensal Treponema isolated from human feces.</title>
        <authorList>
            <person name="Belkhou C."/>
            <person name="Raes J."/>
        </authorList>
    </citation>
    <scope>NUCLEOTIDE SEQUENCE [LARGE SCALE GENOMIC DNA]</scope>
    <source>
        <strain evidence="2 3">RCC2812</strain>
    </source>
</reference>
<dbReference type="RefSeq" id="WP_198442780.1">
    <property type="nucleotide sequence ID" value="NZ_CBCSHE010000023.1"/>
</dbReference>
<keyword evidence="1" id="KW-0812">Transmembrane</keyword>
<gene>
    <name evidence="2" type="ORF">IWA51_00750</name>
</gene>
<feature type="transmembrane region" description="Helical" evidence="1">
    <location>
        <begin position="21"/>
        <end position="38"/>
    </location>
</feature>
<dbReference type="Proteomes" id="UP000595224">
    <property type="component" value="Chromosome"/>
</dbReference>
<keyword evidence="1" id="KW-1133">Transmembrane helix</keyword>
<dbReference type="EMBL" id="CP064936">
    <property type="protein sequence ID" value="QQA01186.1"/>
    <property type="molecule type" value="Genomic_DNA"/>
</dbReference>
<dbReference type="KEGG" id="tper:IWA51_00750"/>
<evidence type="ECO:0000313" key="3">
    <source>
        <dbReference type="Proteomes" id="UP000595224"/>
    </source>
</evidence>
<protein>
    <submittedName>
        <fullName evidence="2">Uncharacterized protein</fullName>
    </submittedName>
</protein>
<keyword evidence="3" id="KW-1185">Reference proteome</keyword>